<name>A0ABN9X5G1_9DINO</name>
<accession>A0ABN9X5G1</accession>
<feature type="region of interest" description="Disordered" evidence="1">
    <location>
        <begin position="68"/>
        <end position="87"/>
    </location>
</feature>
<dbReference type="Proteomes" id="UP001189429">
    <property type="component" value="Unassembled WGS sequence"/>
</dbReference>
<reference evidence="2" key="1">
    <citation type="submission" date="2023-10" db="EMBL/GenBank/DDBJ databases">
        <authorList>
            <person name="Chen Y."/>
            <person name="Shah S."/>
            <person name="Dougan E. K."/>
            <person name="Thang M."/>
            <person name="Chan C."/>
        </authorList>
    </citation>
    <scope>NUCLEOTIDE SEQUENCE [LARGE SCALE GENOMIC DNA]</scope>
</reference>
<dbReference type="EMBL" id="CAUYUJ010019735">
    <property type="protein sequence ID" value="CAK0893334.1"/>
    <property type="molecule type" value="Genomic_DNA"/>
</dbReference>
<protein>
    <submittedName>
        <fullName evidence="2">Uncharacterized protein</fullName>
    </submittedName>
</protein>
<sequence length="115" mass="12260">MVARRVARGRAAAKASHARLTPFQRGMIYMGSLAGMTMTDIAASVQKCDGSFPSVNVVKDTIEKAEAHGGSAWDGASSGRPGRPRETLGTLDREISKLVHKMRGSAVVTATYVRQ</sequence>
<proteinExistence type="predicted"/>
<comment type="caution">
    <text evidence="2">The sequence shown here is derived from an EMBL/GenBank/DDBJ whole genome shotgun (WGS) entry which is preliminary data.</text>
</comment>
<evidence type="ECO:0000313" key="2">
    <source>
        <dbReference type="EMBL" id="CAK0893334.1"/>
    </source>
</evidence>
<gene>
    <name evidence="2" type="ORF">PCOR1329_LOCUS72696</name>
</gene>
<feature type="non-terminal residue" evidence="2">
    <location>
        <position position="115"/>
    </location>
</feature>
<organism evidence="2 3">
    <name type="scientific">Prorocentrum cordatum</name>
    <dbReference type="NCBI Taxonomy" id="2364126"/>
    <lineage>
        <taxon>Eukaryota</taxon>
        <taxon>Sar</taxon>
        <taxon>Alveolata</taxon>
        <taxon>Dinophyceae</taxon>
        <taxon>Prorocentrales</taxon>
        <taxon>Prorocentraceae</taxon>
        <taxon>Prorocentrum</taxon>
    </lineage>
</organism>
<evidence type="ECO:0000313" key="3">
    <source>
        <dbReference type="Proteomes" id="UP001189429"/>
    </source>
</evidence>
<keyword evidence="3" id="KW-1185">Reference proteome</keyword>
<evidence type="ECO:0000256" key="1">
    <source>
        <dbReference type="SAM" id="MobiDB-lite"/>
    </source>
</evidence>